<dbReference type="RefSeq" id="WP_232505446.1">
    <property type="nucleotide sequence ID" value="NZ_CP016397.1"/>
</dbReference>
<keyword evidence="1 5" id="KW-0378">Hydrolase</keyword>
<dbReference type="Pfam" id="PF00176">
    <property type="entry name" value="SNF2-rel_dom"/>
    <property type="match status" value="1"/>
</dbReference>
<dbReference type="KEGG" id="lcd:clem_09605"/>
<evidence type="ECO:0000259" key="3">
    <source>
        <dbReference type="PROSITE" id="PS51192"/>
    </source>
</evidence>
<dbReference type="FunFam" id="3.40.50.300:FF:000533">
    <property type="entry name" value="Helicase, Snf2 family"/>
    <property type="match status" value="1"/>
</dbReference>
<sequence>MGLGKTVQTLAHLQVEKEAGRLTKASLIVAPTSLVWNWFAEAKRFTPALKVLVFHGALRHQDSFDEYDIVVSTYGLIQRDKSRFMDYAFYYLILDESQSIKNARTKTTQIIQQIQAKHRLCLSGTPLENHLGELWSLFHFLMPGLLGDAKQFSRFFKNPIEKQGDTERRRLLAKRVQPFILRRTKNQVAQELPDKTEMTLTIELTGTQRDLYEAIRMSMEKKVRDAIAKRGIGKSHIVLLDALLKLRQVCCDPRLLSMPEAEMAYATSAKLNALMELVDSLIDEGRRMLIFSQFTSMLQLIEDQLNQRNYPYLKLTGQTQNRQALVSQFQEGQIPIFLISLKAGGTGLNLTRADTVIHYDPWWNPAVEDQATDRSHRIGQTSPVFVYKLITSGTVEEAILAMQDRKRQLFDGILSDNIRGITGLTKQDVEQFFMPLPAE</sequence>
<evidence type="ECO:0000256" key="1">
    <source>
        <dbReference type="ARBA" id="ARBA00022801"/>
    </source>
</evidence>
<feature type="domain" description="Helicase C-terminal" evidence="4">
    <location>
        <begin position="270"/>
        <end position="430"/>
    </location>
</feature>
<keyword evidence="2 5" id="KW-0347">Helicase</keyword>
<dbReference type="PROSITE" id="PS51192">
    <property type="entry name" value="HELICASE_ATP_BIND_1"/>
    <property type="match status" value="1"/>
</dbReference>
<reference evidence="6" key="1">
    <citation type="submission" date="2016-07" db="EMBL/GenBank/DDBJ databases">
        <authorList>
            <person name="Florea S."/>
            <person name="Webb J.S."/>
            <person name="Jaromczyk J."/>
            <person name="Schardl C.L."/>
        </authorList>
    </citation>
    <scope>NUCLEOTIDE SEQUENCE [LARGE SCALE GENOMIC DNA]</scope>
    <source>
        <strain evidence="6">CDC-D5610</strain>
    </source>
</reference>
<protein>
    <submittedName>
        <fullName evidence="5">ATP-dependent RNA helicase RhlB</fullName>
        <ecNumber evidence="5">3.6.4.13</ecNumber>
    </submittedName>
</protein>
<dbReference type="CDD" id="cd18793">
    <property type="entry name" value="SF2_C_SNF"/>
    <property type="match status" value="1"/>
</dbReference>
<dbReference type="GO" id="GO:0005524">
    <property type="term" value="F:ATP binding"/>
    <property type="evidence" value="ECO:0007669"/>
    <property type="project" value="InterPro"/>
</dbReference>
<gene>
    <name evidence="5" type="primary">rhlB</name>
    <name evidence="5" type="ORF">clem_09605</name>
</gene>
<dbReference type="InterPro" id="IPR027417">
    <property type="entry name" value="P-loop_NTPase"/>
</dbReference>
<evidence type="ECO:0000313" key="5">
    <source>
        <dbReference type="EMBL" id="ASQ46471.1"/>
    </source>
</evidence>
<dbReference type="InterPro" id="IPR001650">
    <property type="entry name" value="Helicase_C-like"/>
</dbReference>
<evidence type="ECO:0000259" key="4">
    <source>
        <dbReference type="PROSITE" id="PS51194"/>
    </source>
</evidence>
<dbReference type="Pfam" id="PF00271">
    <property type="entry name" value="Helicase_C"/>
    <property type="match status" value="1"/>
</dbReference>
<name>A0A222P3R7_9GAMM</name>
<dbReference type="Proteomes" id="UP000201728">
    <property type="component" value="Chromosome"/>
</dbReference>
<dbReference type="InterPro" id="IPR049730">
    <property type="entry name" value="SNF2/RAD54-like_C"/>
</dbReference>
<feature type="domain" description="Helicase ATP-binding" evidence="3">
    <location>
        <begin position="1"/>
        <end position="144"/>
    </location>
</feature>
<dbReference type="Gene3D" id="3.40.50.300">
    <property type="entry name" value="P-loop containing nucleotide triphosphate hydrolases"/>
    <property type="match status" value="1"/>
</dbReference>
<evidence type="ECO:0000256" key="2">
    <source>
        <dbReference type="ARBA" id="ARBA00022806"/>
    </source>
</evidence>
<dbReference type="EC" id="3.6.4.13" evidence="5"/>
<dbReference type="GO" id="GO:0003724">
    <property type="term" value="F:RNA helicase activity"/>
    <property type="evidence" value="ECO:0007669"/>
    <property type="project" value="UniProtKB-EC"/>
</dbReference>
<organism evidence="5 6">
    <name type="scientific">Legionella clemsonensis</name>
    <dbReference type="NCBI Taxonomy" id="1867846"/>
    <lineage>
        <taxon>Bacteria</taxon>
        <taxon>Pseudomonadati</taxon>
        <taxon>Pseudomonadota</taxon>
        <taxon>Gammaproteobacteria</taxon>
        <taxon>Legionellales</taxon>
        <taxon>Legionellaceae</taxon>
        <taxon>Legionella</taxon>
    </lineage>
</organism>
<keyword evidence="6" id="KW-1185">Reference proteome</keyword>
<dbReference type="InterPro" id="IPR038718">
    <property type="entry name" value="SNF2-like_sf"/>
</dbReference>
<evidence type="ECO:0000313" key="6">
    <source>
        <dbReference type="Proteomes" id="UP000201728"/>
    </source>
</evidence>
<dbReference type="InterPro" id="IPR000330">
    <property type="entry name" value="SNF2_N"/>
</dbReference>
<dbReference type="InterPro" id="IPR014001">
    <property type="entry name" value="Helicase_ATP-bd"/>
</dbReference>
<dbReference type="SMART" id="SM00487">
    <property type="entry name" value="DEXDc"/>
    <property type="match status" value="1"/>
</dbReference>
<dbReference type="Gene3D" id="3.40.50.10810">
    <property type="entry name" value="Tandem AAA-ATPase domain"/>
    <property type="match status" value="1"/>
</dbReference>
<dbReference type="PANTHER" id="PTHR10799">
    <property type="entry name" value="SNF2/RAD54 HELICASE FAMILY"/>
    <property type="match status" value="1"/>
</dbReference>
<dbReference type="AlphaFoldDB" id="A0A222P3R7"/>
<keyword evidence="2 5" id="KW-0067">ATP-binding</keyword>
<dbReference type="EMBL" id="CP016397">
    <property type="protein sequence ID" value="ASQ46471.1"/>
    <property type="molecule type" value="Genomic_DNA"/>
</dbReference>
<accession>A0A222P3R7</accession>
<keyword evidence="2 5" id="KW-0547">Nucleotide-binding</keyword>
<dbReference type="SMART" id="SM00490">
    <property type="entry name" value="HELICc"/>
    <property type="match status" value="1"/>
</dbReference>
<proteinExistence type="predicted"/>
<dbReference type="SUPFAM" id="SSF52540">
    <property type="entry name" value="P-loop containing nucleoside triphosphate hydrolases"/>
    <property type="match status" value="2"/>
</dbReference>
<dbReference type="PROSITE" id="PS51194">
    <property type="entry name" value="HELICASE_CTER"/>
    <property type="match status" value="1"/>
</dbReference>
<dbReference type="GO" id="GO:0016787">
    <property type="term" value="F:hydrolase activity"/>
    <property type="evidence" value="ECO:0007669"/>
    <property type="project" value="UniProtKB-KW"/>
</dbReference>